<protein>
    <submittedName>
        <fullName evidence="8">Endonuclease</fullName>
    </submittedName>
</protein>
<feature type="signal peptide" evidence="7">
    <location>
        <begin position="1"/>
        <end position="22"/>
    </location>
</feature>
<dbReference type="RefSeq" id="WP_126538971.1">
    <property type="nucleotide sequence ID" value="NZ_AP018560.1"/>
</dbReference>
<dbReference type="PANTHER" id="PTHR33146">
    <property type="entry name" value="ENDONUCLEASE 4"/>
    <property type="match status" value="1"/>
</dbReference>
<dbReference type="Gene3D" id="1.10.575.10">
    <property type="entry name" value="P1 Nuclease"/>
    <property type="match status" value="1"/>
</dbReference>
<dbReference type="InterPro" id="IPR008947">
    <property type="entry name" value="PLipase_C/P1_nuclease_dom_sf"/>
</dbReference>
<evidence type="ECO:0000256" key="7">
    <source>
        <dbReference type="SAM" id="SignalP"/>
    </source>
</evidence>
<name>A0A2Z6E7R8_9GAMM</name>
<evidence type="ECO:0000256" key="3">
    <source>
        <dbReference type="ARBA" id="ARBA00022759"/>
    </source>
</evidence>
<dbReference type="SUPFAM" id="SSF48537">
    <property type="entry name" value="Phospholipase C/P1 nuclease"/>
    <property type="match status" value="1"/>
</dbReference>
<keyword evidence="5" id="KW-1015">Disulfide bond</keyword>
<keyword evidence="1" id="KW-0540">Nuclease</keyword>
<keyword evidence="2" id="KW-0479">Metal-binding</keyword>
<proteinExistence type="predicted"/>
<keyword evidence="3 8" id="KW-0255">Endonuclease</keyword>
<dbReference type="GO" id="GO:0004519">
    <property type="term" value="F:endonuclease activity"/>
    <property type="evidence" value="ECO:0007669"/>
    <property type="project" value="UniProtKB-KW"/>
</dbReference>
<sequence>MSIVRLFTVLLLGCLLTSPARAWGPLGHAVVAELAERQLDPRAEAEVRRLLAPEGHDRLAQIASWADEIQDDPSMAALWRETRALHYVNFPRGNCYYEPPRDCPDGRCVVGALAHYTAVLADAGRSDEERRTALKFVVHFVGDVHQPLHAGWRDDKGGNTYQVQFAGKGSNLHRVWDSGLLATRGLDVAAYADVLAATPAPLAPPGAFAAWAEASCRIVATPGFYPDGHFIDEAYVERWRPVAEQRLREAGQRLAEVLDRALAP</sequence>
<evidence type="ECO:0000256" key="6">
    <source>
        <dbReference type="ARBA" id="ARBA00023180"/>
    </source>
</evidence>
<organism evidence="8 9">
    <name type="scientific">Aerosticca soli</name>
    <dbReference type="NCBI Taxonomy" id="2010829"/>
    <lineage>
        <taxon>Bacteria</taxon>
        <taxon>Pseudomonadati</taxon>
        <taxon>Pseudomonadota</taxon>
        <taxon>Gammaproteobacteria</taxon>
        <taxon>Lysobacterales</taxon>
        <taxon>Rhodanobacteraceae</taxon>
        <taxon>Aerosticca</taxon>
    </lineage>
</organism>
<evidence type="ECO:0000256" key="2">
    <source>
        <dbReference type="ARBA" id="ARBA00022723"/>
    </source>
</evidence>
<reference evidence="9" key="1">
    <citation type="submission" date="2018-04" db="EMBL/GenBank/DDBJ databases">
        <authorList>
            <person name="Watanabe M."/>
            <person name="Kojima H."/>
        </authorList>
    </citation>
    <scope>NUCLEOTIDE SEQUENCE [LARGE SCALE GENOMIC DNA]</scope>
    <source>
        <strain evidence="9">Dysh456</strain>
    </source>
</reference>
<gene>
    <name evidence="8" type="ORF">ALSL_2125</name>
</gene>
<keyword evidence="7" id="KW-0732">Signal</keyword>
<dbReference type="CDD" id="cd11010">
    <property type="entry name" value="S1-P1_nuclease"/>
    <property type="match status" value="1"/>
</dbReference>
<evidence type="ECO:0000256" key="4">
    <source>
        <dbReference type="ARBA" id="ARBA00022801"/>
    </source>
</evidence>
<dbReference type="GO" id="GO:0006308">
    <property type="term" value="P:DNA catabolic process"/>
    <property type="evidence" value="ECO:0007669"/>
    <property type="project" value="InterPro"/>
</dbReference>
<keyword evidence="4" id="KW-0378">Hydrolase</keyword>
<dbReference type="GO" id="GO:0016788">
    <property type="term" value="F:hydrolase activity, acting on ester bonds"/>
    <property type="evidence" value="ECO:0007669"/>
    <property type="project" value="InterPro"/>
</dbReference>
<dbReference type="InterPro" id="IPR003154">
    <property type="entry name" value="S1/P1nuclease"/>
</dbReference>
<evidence type="ECO:0000256" key="5">
    <source>
        <dbReference type="ARBA" id="ARBA00023157"/>
    </source>
</evidence>
<evidence type="ECO:0000313" key="9">
    <source>
        <dbReference type="Proteomes" id="UP000270530"/>
    </source>
</evidence>
<dbReference type="OrthoDB" id="267579at2"/>
<evidence type="ECO:0000313" key="8">
    <source>
        <dbReference type="EMBL" id="BBD80751.1"/>
    </source>
</evidence>
<dbReference type="AlphaFoldDB" id="A0A2Z6E7R8"/>
<dbReference type="PANTHER" id="PTHR33146:SF26">
    <property type="entry name" value="ENDONUCLEASE 4"/>
    <property type="match status" value="1"/>
</dbReference>
<feature type="chain" id="PRO_5016340219" evidence="7">
    <location>
        <begin position="23"/>
        <end position="264"/>
    </location>
</feature>
<dbReference type="GO" id="GO:0046872">
    <property type="term" value="F:metal ion binding"/>
    <property type="evidence" value="ECO:0007669"/>
    <property type="project" value="UniProtKB-KW"/>
</dbReference>
<dbReference type="EMBL" id="AP018560">
    <property type="protein sequence ID" value="BBD80751.1"/>
    <property type="molecule type" value="Genomic_DNA"/>
</dbReference>
<keyword evidence="6" id="KW-0325">Glycoprotein</keyword>
<accession>A0A2Z6E7R8</accession>
<dbReference type="KEGG" id="rbd:ALSL_2125"/>
<dbReference type="Pfam" id="PF02265">
    <property type="entry name" value="S1-P1_nuclease"/>
    <property type="match status" value="1"/>
</dbReference>
<dbReference type="Proteomes" id="UP000270530">
    <property type="component" value="Chromosome"/>
</dbReference>
<keyword evidence="9" id="KW-1185">Reference proteome</keyword>
<evidence type="ECO:0000256" key="1">
    <source>
        <dbReference type="ARBA" id="ARBA00022722"/>
    </source>
</evidence>
<dbReference type="GO" id="GO:0003676">
    <property type="term" value="F:nucleic acid binding"/>
    <property type="evidence" value="ECO:0007669"/>
    <property type="project" value="InterPro"/>
</dbReference>
<reference evidence="9" key="2">
    <citation type="submission" date="2018-06" db="EMBL/GenBank/DDBJ databases">
        <title>Genome sequence of Rhodanobacteraceae bacterium strain Dysh456.</title>
        <authorList>
            <person name="Fukui M."/>
        </authorList>
    </citation>
    <scope>NUCLEOTIDE SEQUENCE [LARGE SCALE GENOMIC DNA]</scope>
    <source>
        <strain evidence="9">Dysh456</strain>
    </source>
</reference>